<accession>C1E4B1</accession>
<feature type="compositionally biased region" description="Basic and acidic residues" evidence="5">
    <location>
        <begin position="27"/>
        <end position="51"/>
    </location>
</feature>
<dbReference type="PANTHER" id="PTHR43190">
    <property type="entry name" value="N-ACETYL-D-GLUCOSAMINE KINASE"/>
    <property type="match status" value="1"/>
</dbReference>
<evidence type="ECO:0000259" key="6">
    <source>
        <dbReference type="Pfam" id="PF01869"/>
    </source>
</evidence>
<reference evidence="7 8" key="1">
    <citation type="journal article" date="2009" name="Science">
        <title>Green evolution and dynamic adaptations revealed by genomes of the marine picoeukaryotes Micromonas.</title>
        <authorList>
            <person name="Worden A.Z."/>
            <person name="Lee J.H."/>
            <person name="Mock T."/>
            <person name="Rouze P."/>
            <person name="Simmons M.P."/>
            <person name="Aerts A.L."/>
            <person name="Allen A.E."/>
            <person name="Cuvelier M.L."/>
            <person name="Derelle E."/>
            <person name="Everett M.V."/>
            <person name="Foulon E."/>
            <person name="Grimwood J."/>
            <person name="Gundlach H."/>
            <person name="Henrissat B."/>
            <person name="Napoli C."/>
            <person name="McDonald S.M."/>
            <person name="Parker M.S."/>
            <person name="Rombauts S."/>
            <person name="Salamov A."/>
            <person name="Von Dassow P."/>
            <person name="Badger J.H."/>
            <person name="Coutinho P.M."/>
            <person name="Demir E."/>
            <person name="Dubchak I."/>
            <person name="Gentemann C."/>
            <person name="Eikrem W."/>
            <person name="Gready J.E."/>
            <person name="John U."/>
            <person name="Lanier W."/>
            <person name="Lindquist E.A."/>
            <person name="Lucas S."/>
            <person name="Mayer K.F."/>
            <person name="Moreau H."/>
            <person name="Not F."/>
            <person name="Otillar R."/>
            <person name="Panaud O."/>
            <person name="Pangilinan J."/>
            <person name="Paulsen I."/>
            <person name="Piegu B."/>
            <person name="Poliakov A."/>
            <person name="Robbens S."/>
            <person name="Schmutz J."/>
            <person name="Toulza E."/>
            <person name="Wyss T."/>
            <person name="Zelensky A."/>
            <person name="Zhou K."/>
            <person name="Armbrust E.V."/>
            <person name="Bhattacharya D."/>
            <person name="Goodenough U.W."/>
            <person name="Van de Peer Y."/>
            <person name="Grigoriev I.V."/>
        </authorList>
    </citation>
    <scope>NUCLEOTIDE SEQUENCE [LARGE SCALE GENOMIC DNA]</scope>
    <source>
        <strain evidence="8">RCC299 / NOUM17</strain>
    </source>
</reference>
<dbReference type="GO" id="GO:0045127">
    <property type="term" value="F:N-acetylglucosamine kinase activity"/>
    <property type="evidence" value="ECO:0007669"/>
    <property type="project" value="UniProtKB-EC"/>
</dbReference>
<dbReference type="EC" id="2.7.1.59" evidence="2"/>
<feature type="compositionally biased region" description="Low complexity" evidence="5">
    <location>
        <begin position="52"/>
        <end position="62"/>
    </location>
</feature>
<dbReference type="GeneID" id="8243111"/>
<protein>
    <recommendedName>
        <fullName evidence="3">N-acetyl-D-glucosamine kinase</fullName>
        <ecNumber evidence="2">2.7.1.59</ecNumber>
    </recommendedName>
    <alternativeName>
        <fullName evidence="4">GlcNAc kinase</fullName>
    </alternativeName>
</protein>
<dbReference type="InterPro" id="IPR052519">
    <property type="entry name" value="Euk-type_GlcNAc_Kinase"/>
</dbReference>
<sequence>MGIFGKKKPPAAAPPPPAATRANPKSPRVDDAHPSPRATPKGERDASDGSRSDSSSASSSSDSEAEETDAPASLPTYEGTPCTMRLAIGVDGGGTGTTCVVIGDDDDEHLGRCELRDRSANANSVGFESALRAVLDAIDGALDDALSGTRWKKEDVTLGVDDATAGRRALAVVCAGIDGDGDATRLRNALVARVPGLARRLVVDNDAAGALASGTEGAMRGIALVAGTGTVAFGVGFSGGTDDDGDQSTERRKRRGVRARAGGWGPAFEDRGSGHHLGTRALNAAARVEDGRGPPTRLHGDVLRKLKLAPGAPNVADALRRWAYSSGPAPEWSKVADLAPLVTAAAAEGDAVAVGIVNDAAEGLWEQIFAVYMAIKRGGGFGSAADAGDSSKASRQYSDADIVPIVLCGGLLKRDGVLTKKLGESLMARESGRTGMFSGLLVHPEVGPEWGAAWMARKLMDPFGR</sequence>
<name>C1E4B1_MICCC</name>
<dbReference type="SUPFAM" id="SSF53067">
    <property type="entry name" value="Actin-like ATPase domain"/>
    <property type="match status" value="2"/>
</dbReference>
<dbReference type="KEGG" id="mis:MICPUN_57973"/>
<dbReference type="RefSeq" id="XP_002501435.1">
    <property type="nucleotide sequence ID" value="XM_002501389.1"/>
</dbReference>
<dbReference type="STRING" id="296587.C1E4B1"/>
<evidence type="ECO:0000256" key="3">
    <source>
        <dbReference type="ARBA" id="ARBA00014974"/>
    </source>
</evidence>
<proteinExistence type="inferred from homology"/>
<organism evidence="7 8">
    <name type="scientific">Micromonas commoda (strain RCC299 / NOUM17 / CCMP2709)</name>
    <name type="common">Picoplanktonic green alga</name>
    <dbReference type="NCBI Taxonomy" id="296587"/>
    <lineage>
        <taxon>Eukaryota</taxon>
        <taxon>Viridiplantae</taxon>
        <taxon>Chlorophyta</taxon>
        <taxon>Mamiellophyceae</taxon>
        <taxon>Mamiellales</taxon>
        <taxon>Mamiellaceae</taxon>
        <taxon>Micromonas</taxon>
    </lineage>
</organism>
<evidence type="ECO:0000256" key="2">
    <source>
        <dbReference type="ARBA" id="ARBA00012122"/>
    </source>
</evidence>
<dbReference type="Gene3D" id="3.30.420.40">
    <property type="match status" value="2"/>
</dbReference>
<dbReference type="EMBL" id="CP001325">
    <property type="protein sequence ID" value="ACO62693.1"/>
    <property type="molecule type" value="Genomic_DNA"/>
</dbReference>
<evidence type="ECO:0000256" key="5">
    <source>
        <dbReference type="SAM" id="MobiDB-lite"/>
    </source>
</evidence>
<feature type="region of interest" description="Disordered" evidence="5">
    <location>
        <begin position="238"/>
        <end position="276"/>
    </location>
</feature>
<comment type="similarity">
    <text evidence="1">Belongs to the eukaryotic-type N-acetylglucosamine kinase family.</text>
</comment>
<dbReference type="InterPro" id="IPR043129">
    <property type="entry name" value="ATPase_NBD"/>
</dbReference>
<dbReference type="eggNOG" id="KOG1794">
    <property type="taxonomic scope" value="Eukaryota"/>
</dbReference>
<feature type="region of interest" description="Disordered" evidence="5">
    <location>
        <begin position="1"/>
        <end position="80"/>
    </location>
</feature>
<dbReference type="OrthoDB" id="311172at2759"/>
<dbReference type="FunCoup" id="C1E4B1">
    <property type="interactions" value="828"/>
</dbReference>
<keyword evidence="8" id="KW-1185">Reference proteome</keyword>
<dbReference type="InterPro" id="IPR002731">
    <property type="entry name" value="ATPase_BadF"/>
</dbReference>
<dbReference type="AlphaFoldDB" id="C1E4B1"/>
<evidence type="ECO:0000313" key="8">
    <source>
        <dbReference type="Proteomes" id="UP000002009"/>
    </source>
</evidence>
<evidence type="ECO:0000256" key="1">
    <source>
        <dbReference type="ARBA" id="ARBA00006198"/>
    </source>
</evidence>
<dbReference type="PANTHER" id="PTHR43190:SF3">
    <property type="entry name" value="N-ACETYL-D-GLUCOSAMINE KINASE"/>
    <property type="match status" value="1"/>
</dbReference>
<dbReference type="Proteomes" id="UP000002009">
    <property type="component" value="Chromosome 4"/>
</dbReference>
<evidence type="ECO:0000313" key="7">
    <source>
        <dbReference type="EMBL" id="ACO62693.1"/>
    </source>
</evidence>
<dbReference type="InParanoid" id="C1E4B1"/>
<feature type="domain" description="ATPase BadF/BadG/BcrA/BcrD type" evidence="6">
    <location>
        <begin position="88"/>
        <end position="433"/>
    </location>
</feature>
<evidence type="ECO:0000256" key="4">
    <source>
        <dbReference type="ARBA" id="ARBA00031123"/>
    </source>
</evidence>
<gene>
    <name evidence="7" type="ORF">MICPUN_57973</name>
</gene>
<dbReference type="OMA" id="RDGMGWL"/>
<dbReference type="Pfam" id="PF01869">
    <property type="entry name" value="BcrAD_BadFG"/>
    <property type="match status" value="1"/>
</dbReference>